<sequence length="61" mass="7107">MEFVTGYHLRKEEIACRIGRLTAFQITKREERLMLRLLNNNLHGSAFTVTVTLPVKMISQM</sequence>
<evidence type="ECO:0000313" key="1">
    <source>
        <dbReference type="Ensembl" id="ENSCWAP00000027491.1"/>
    </source>
</evidence>
<accession>A0A8C3YS34</accession>
<dbReference type="Proteomes" id="UP000694540">
    <property type="component" value="Unplaced"/>
</dbReference>
<reference evidence="1" key="1">
    <citation type="submission" date="2025-08" db="UniProtKB">
        <authorList>
            <consortium name="Ensembl"/>
        </authorList>
    </citation>
    <scope>IDENTIFICATION</scope>
</reference>
<organism evidence="1 2">
    <name type="scientific">Catagonus wagneri</name>
    <name type="common">Chacoan peccary</name>
    <dbReference type="NCBI Taxonomy" id="51154"/>
    <lineage>
        <taxon>Eukaryota</taxon>
        <taxon>Metazoa</taxon>
        <taxon>Chordata</taxon>
        <taxon>Craniata</taxon>
        <taxon>Vertebrata</taxon>
        <taxon>Euteleostomi</taxon>
        <taxon>Mammalia</taxon>
        <taxon>Eutheria</taxon>
        <taxon>Laurasiatheria</taxon>
        <taxon>Artiodactyla</taxon>
        <taxon>Suina</taxon>
        <taxon>Tayassuidae</taxon>
        <taxon>Catagonus</taxon>
    </lineage>
</organism>
<evidence type="ECO:0000313" key="2">
    <source>
        <dbReference type="Proteomes" id="UP000694540"/>
    </source>
</evidence>
<reference evidence="1" key="2">
    <citation type="submission" date="2025-09" db="UniProtKB">
        <authorList>
            <consortium name="Ensembl"/>
        </authorList>
    </citation>
    <scope>IDENTIFICATION</scope>
</reference>
<keyword evidence="2" id="KW-1185">Reference proteome</keyword>
<protein>
    <submittedName>
        <fullName evidence="1">Uncharacterized protein</fullName>
    </submittedName>
</protein>
<dbReference type="Ensembl" id="ENSCWAT00000029796.1">
    <property type="protein sequence ID" value="ENSCWAP00000027491.1"/>
    <property type="gene ID" value="ENSCWAG00000020745.1"/>
</dbReference>
<proteinExistence type="predicted"/>
<name>A0A8C3YS34_9CETA</name>
<dbReference type="AlphaFoldDB" id="A0A8C3YS34"/>